<dbReference type="SUPFAM" id="SSF82051">
    <property type="entry name" value="Obg GTP-binding protein N-terminal domain"/>
    <property type="match status" value="1"/>
</dbReference>
<proteinExistence type="inferred from homology"/>
<comment type="cofactor">
    <cofactor evidence="8">
        <name>Mg(2+)</name>
        <dbReference type="ChEBI" id="CHEBI:18420"/>
    </cofactor>
</comment>
<keyword evidence="6 8" id="KW-0460">Magnesium</keyword>
<feature type="binding site" evidence="8">
    <location>
        <position position="172"/>
    </location>
    <ligand>
        <name>Mg(2+)</name>
        <dbReference type="ChEBI" id="CHEBI:18420"/>
    </ligand>
</feature>
<dbReference type="Gene3D" id="2.70.210.12">
    <property type="entry name" value="GTP1/OBG domain"/>
    <property type="match status" value="1"/>
</dbReference>
<dbReference type="PRINTS" id="PR00326">
    <property type="entry name" value="GTP1OBG"/>
</dbReference>
<dbReference type="PROSITE" id="PS51710">
    <property type="entry name" value="G_OBG"/>
    <property type="match status" value="1"/>
</dbReference>
<dbReference type="GO" id="GO:0003924">
    <property type="term" value="F:GTPase activity"/>
    <property type="evidence" value="ECO:0007669"/>
    <property type="project" value="UniProtKB-UniRule"/>
</dbReference>
<dbReference type="InterPro" id="IPR027417">
    <property type="entry name" value="P-loop_NTPase"/>
</dbReference>
<dbReference type="SUPFAM" id="SSF52540">
    <property type="entry name" value="P-loop containing nucleoside triphosphate hydrolases"/>
    <property type="match status" value="1"/>
</dbReference>
<dbReference type="OrthoDB" id="9807318at2"/>
<evidence type="ECO:0000313" key="12">
    <source>
        <dbReference type="Proteomes" id="UP000256379"/>
    </source>
</evidence>
<dbReference type="InterPro" id="IPR006074">
    <property type="entry name" value="GTP1-OBG_CS"/>
</dbReference>
<protein>
    <recommendedName>
        <fullName evidence="8">GTPase Obg</fullName>
        <ecNumber evidence="8">3.6.5.-</ecNumber>
    </recommendedName>
    <alternativeName>
        <fullName evidence="8">GTP-binding protein Obg</fullName>
    </alternativeName>
</protein>
<dbReference type="GO" id="GO:0005737">
    <property type="term" value="C:cytoplasm"/>
    <property type="evidence" value="ECO:0007669"/>
    <property type="project" value="UniProtKB-SubCell"/>
</dbReference>
<comment type="subunit">
    <text evidence="8">Monomer.</text>
</comment>
<evidence type="ECO:0000256" key="6">
    <source>
        <dbReference type="ARBA" id="ARBA00022842"/>
    </source>
</evidence>
<gene>
    <name evidence="8" type="primary">obg</name>
    <name evidence="11" type="ORF">CQA53_06865</name>
</gene>
<feature type="binding site" evidence="8">
    <location>
        <begin position="190"/>
        <end position="194"/>
    </location>
    <ligand>
        <name>GTP</name>
        <dbReference type="ChEBI" id="CHEBI:37565"/>
    </ligand>
</feature>
<dbReference type="PROSITE" id="PS00905">
    <property type="entry name" value="GTP1_OBG"/>
    <property type="match status" value="1"/>
</dbReference>
<evidence type="ECO:0000256" key="4">
    <source>
        <dbReference type="ARBA" id="ARBA00022741"/>
    </source>
</evidence>
<feature type="binding site" evidence="8">
    <location>
        <begin position="212"/>
        <end position="215"/>
    </location>
    <ligand>
        <name>GTP</name>
        <dbReference type="ChEBI" id="CHEBI:37565"/>
    </ligand>
</feature>
<dbReference type="GO" id="GO:0042254">
    <property type="term" value="P:ribosome biogenesis"/>
    <property type="evidence" value="ECO:0007669"/>
    <property type="project" value="UniProtKB-UniRule"/>
</dbReference>
<dbReference type="PROSITE" id="PS51883">
    <property type="entry name" value="OBG"/>
    <property type="match status" value="1"/>
</dbReference>
<accession>A0A3D8IIX7</accession>
<evidence type="ECO:0000313" key="11">
    <source>
        <dbReference type="EMBL" id="RDU65287.1"/>
    </source>
</evidence>
<dbReference type="FunFam" id="2.70.210.12:FF:000001">
    <property type="entry name" value="GTPase Obg"/>
    <property type="match status" value="1"/>
</dbReference>
<feature type="binding site" evidence="8">
    <location>
        <begin position="165"/>
        <end position="172"/>
    </location>
    <ligand>
        <name>GTP</name>
        <dbReference type="ChEBI" id="CHEBI:37565"/>
    </ligand>
</feature>
<dbReference type="GO" id="GO:0043022">
    <property type="term" value="F:ribosome binding"/>
    <property type="evidence" value="ECO:0007669"/>
    <property type="project" value="UniProtKB-ARBA"/>
</dbReference>
<keyword evidence="12" id="KW-1185">Reference proteome</keyword>
<dbReference type="PIRSF" id="PIRSF002401">
    <property type="entry name" value="GTP_bd_Obg/CgtA"/>
    <property type="match status" value="1"/>
</dbReference>
<dbReference type="NCBIfam" id="TIGR02729">
    <property type="entry name" value="Obg_CgtA"/>
    <property type="match status" value="1"/>
</dbReference>
<dbReference type="Pfam" id="PF01926">
    <property type="entry name" value="MMR_HSR1"/>
    <property type="match status" value="1"/>
</dbReference>
<feature type="domain" description="Obg" evidence="10">
    <location>
        <begin position="1"/>
        <end position="158"/>
    </location>
</feature>
<comment type="similarity">
    <text evidence="1 8">Belongs to the TRAFAC class OBG-HflX-like GTPase superfamily. OBG GTPase family.</text>
</comment>
<dbReference type="PANTHER" id="PTHR11702:SF31">
    <property type="entry name" value="MITOCHONDRIAL RIBOSOME-ASSOCIATED GTPASE 2"/>
    <property type="match status" value="1"/>
</dbReference>
<dbReference type="InterPro" id="IPR036726">
    <property type="entry name" value="GTP1_OBG_dom_sf"/>
</dbReference>
<dbReference type="EC" id="3.6.5.-" evidence="8"/>
<sequence>MFVDSVEIIIASGHGGAGAVSFRREKFVIQGGPDGGDGGRGGDVYFLVDKNTSTLANFRGHKKYFAGNGLQGEGRNCNGKKGQDMIIKVPPGTQVIESDTNKILFDLTHENQREKILEGGKGGLGNVHFKNSVNQRPTYAQKGLEGKSLNIRLELKLIADVALVGLPNVGKSSLIATLTNSRPKIANYEFTTLIPNLGVVDINEFTSFVIADIPGLIEGASNGKGLGLHFLRHIERTKILLFMLDITYWTTHSINSQETQQQETSEYNNTHNMIESFFMQNELKTLSYEQDSEYDIQNEAIQKGLIRQFATLYYELLKYSPILANRPYAIALTKSDTESIYRLGRFSFTKKDIKVADTNFYISNIFDNFLQHGITLKQQRQQDSKECIAQGEQQIFLQEPLFICPISSVSHTNLEILKTLLYQSIQILEE</sequence>
<dbReference type="GO" id="GO:0005525">
    <property type="term" value="F:GTP binding"/>
    <property type="evidence" value="ECO:0007669"/>
    <property type="project" value="UniProtKB-UniRule"/>
</dbReference>
<dbReference type="NCBIfam" id="NF008956">
    <property type="entry name" value="PRK12299.1"/>
    <property type="match status" value="1"/>
</dbReference>
<dbReference type="PANTHER" id="PTHR11702">
    <property type="entry name" value="DEVELOPMENTALLY REGULATED GTP-BINDING PROTEIN-RELATED"/>
    <property type="match status" value="1"/>
</dbReference>
<dbReference type="Gene3D" id="3.40.50.300">
    <property type="entry name" value="P-loop containing nucleotide triphosphate hydrolases"/>
    <property type="match status" value="1"/>
</dbReference>
<evidence type="ECO:0000256" key="5">
    <source>
        <dbReference type="ARBA" id="ARBA00022801"/>
    </source>
</evidence>
<comment type="caution">
    <text evidence="11">The sequence shown here is derived from an EMBL/GenBank/DDBJ whole genome shotgun (WGS) entry which is preliminary data.</text>
</comment>
<dbReference type="InterPro" id="IPR006169">
    <property type="entry name" value="GTP1_OBG_dom"/>
</dbReference>
<dbReference type="InterPro" id="IPR006073">
    <property type="entry name" value="GTP-bd"/>
</dbReference>
<reference evidence="11 12" key="1">
    <citation type="submission" date="2018-04" db="EMBL/GenBank/DDBJ databases">
        <title>Novel Campyloabacter and Helicobacter Species and Strains.</title>
        <authorList>
            <person name="Mannion A.J."/>
            <person name="Shen Z."/>
            <person name="Fox J.G."/>
        </authorList>
    </citation>
    <scope>NUCLEOTIDE SEQUENCE [LARGE SCALE GENOMIC DNA]</scope>
    <source>
        <strain evidence="11 12">MIT 17-337</strain>
    </source>
</reference>
<evidence type="ECO:0000256" key="7">
    <source>
        <dbReference type="ARBA" id="ARBA00023134"/>
    </source>
</evidence>
<evidence type="ECO:0000256" key="3">
    <source>
        <dbReference type="ARBA" id="ARBA00022723"/>
    </source>
</evidence>
<dbReference type="Pfam" id="PF01018">
    <property type="entry name" value="GTP1_OBG"/>
    <property type="match status" value="1"/>
</dbReference>
<evidence type="ECO:0000256" key="8">
    <source>
        <dbReference type="HAMAP-Rule" id="MF_01454"/>
    </source>
</evidence>
<keyword evidence="5 8" id="KW-0378">Hydrolase</keyword>
<feature type="domain" description="OBG-type G" evidence="9">
    <location>
        <begin position="159"/>
        <end position="426"/>
    </location>
</feature>
<comment type="function">
    <text evidence="8">An essential GTPase which binds GTP, GDP and possibly (p)ppGpp with moderate affinity, with high nucleotide exchange rates and a fairly low GTP hydrolysis rate. Plays a role in control of the cell cycle, stress response, ribosome biogenesis and in those bacteria that undergo differentiation, in morphogenesis control.</text>
</comment>
<dbReference type="InterPro" id="IPR045086">
    <property type="entry name" value="OBG_GTPase"/>
</dbReference>
<feature type="binding site" evidence="8">
    <location>
        <position position="192"/>
    </location>
    <ligand>
        <name>Mg(2+)</name>
        <dbReference type="ChEBI" id="CHEBI:18420"/>
    </ligand>
</feature>
<dbReference type="InterPro" id="IPR014100">
    <property type="entry name" value="GTP-bd_Obg/CgtA"/>
</dbReference>
<keyword evidence="2 8" id="KW-0963">Cytoplasm</keyword>
<keyword evidence="7 8" id="KW-0342">GTP-binding</keyword>
<dbReference type="EMBL" id="NXLQ01000014">
    <property type="protein sequence ID" value="RDU65287.1"/>
    <property type="molecule type" value="Genomic_DNA"/>
</dbReference>
<feature type="binding site" evidence="8">
    <location>
        <begin position="407"/>
        <end position="409"/>
    </location>
    <ligand>
        <name>GTP</name>
        <dbReference type="ChEBI" id="CHEBI:37565"/>
    </ligand>
</feature>
<dbReference type="AlphaFoldDB" id="A0A3D8IIX7"/>
<dbReference type="CDD" id="cd01898">
    <property type="entry name" value="Obg"/>
    <property type="match status" value="1"/>
</dbReference>
<dbReference type="Proteomes" id="UP000256379">
    <property type="component" value="Unassembled WGS sequence"/>
</dbReference>
<dbReference type="HAMAP" id="MF_01454">
    <property type="entry name" value="GTPase_Obg"/>
    <property type="match status" value="1"/>
</dbReference>
<evidence type="ECO:0000259" key="10">
    <source>
        <dbReference type="PROSITE" id="PS51883"/>
    </source>
</evidence>
<evidence type="ECO:0000256" key="2">
    <source>
        <dbReference type="ARBA" id="ARBA00022490"/>
    </source>
</evidence>
<dbReference type="RefSeq" id="WP_115543275.1">
    <property type="nucleotide sequence ID" value="NZ_NXLQ01000014.1"/>
</dbReference>
<feature type="binding site" evidence="8">
    <location>
        <begin position="333"/>
        <end position="336"/>
    </location>
    <ligand>
        <name>GTP</name>
        <dbReference type="ChEBI" id="CHEBI:37565"/>
    </ligand>
</feature>
<keyword evidence="3 8" id="KW-0479">Metal-binding</keyword>
<name>A0A3D8IIX7_9HELI</name>
<evidence type="ECO:0000256" key="1">
    <source>
        <dbReference type="ARBA" id="ARBA00007699"/>
    </source>
</evidence>
<dbReference type="InterPro" id="IPR031167">
    <property type="entry name" value="G_OBG"/>
</dbReference>
<dbReference type="GO" id="GO:0000287">
    <property type="term" value="F:magnesium ion binding"/>
    <property type="evidence" value="ECO:0007669"/>
    <property type="project" value="InterPro"/>
</dbReference>
<evidence type="ECO:0000259" key="9">
    <source>
        <dbReference type="PROSITE" id="PS51710"/>
    </source>
</evidence>
<keyword evidence="4 8" id="KW-0547">Nucleotide-binding</keyword>
<comment type="subcellular location">
    <subcellularLocation>
        <location evidence="8">Cytoplasm</location>
    </subcellularLocation>
</comment>
<organism evidence="11 12">
    <name type="scientific">Helicobacter didelphidarum</name>
    <dbReference type="NCBI Taxonomy" id="2040648"/>
    <lineage>
        <taxon>Bacteria</taxon>
        <taxon>Pseudomonadati</taxon>
        <taxon>Campylobacterota</taxon>
        <taxon>Epsilonproteobacteria</taxon>
        <taxon>Campylobacterales</taxon>
        <taxon>Helicobacteraceae</taxon>
        <taxon>Helicobacter</taxon>
    </lineage>
</organism>